<evidence type="ECO:0000313" key="1">
    <source>
        <dbReference type="EMBL" id="GAM37190.1"/>
    </source>
</evidence>
<dbReference type="Proteomes" id="UP000053095">
    <property type="component" value="Unassembled WGS sequence"/>
</dbReference>
<evidence type="ECO:0000313" key="2">
    <source>
        <dbReference type="Proteomes" id="UP000053095"/>
    </source>
</evidence>
<evidence type="ECO:0008006" key="3">
    <source>
        <dbReference type="Google" id="ProtNLM"/>
    </source>
</evidence>
<dbReference type="Gene3D" id="3.30.70.100">
    <property type="match status" value="2"/>
</dbReference>
<reference evidence="2" key="1">
    <citation type="journal article" date="2015" name="Genome Announc.">
        <title>Draft genome sequence of Talaromyces cellulolyticus strain Y-94, a source of lignocellulosic biomass-degrading enzymes.</title>
        <authorList>
            <person name="Fujii T."/>
            <person name="Koike H."/>
            <person name="Sawayama S."/>
            <person name="Yano S."/>
            <person name="Inoue H."/>
        </authorList>
    </citation>
    <scope>NUCLEOTIDE SEQUENCE [LARGE SCALE GENOMIC DNA]</scope>
    <source>
        <strain evidence="2">Y-94</strain>
    </source>
</reference>
<gene>
    <name evidence="1" type="ORF">TCE0_022f06896</name>
</gene>
<proteinExistence type="predicted"/>
<organism evidence="1 2">
    <name type="scientific">Talaromyces pinophilus</name>
    <name type="common">Penicillium pinophilum</name>
    <dbReference type="NCBI Taxonomy" id="128442"/>
    <lineage>
        <taxon>Eukaryota</taxon>
        <taxon>Fungi</taxon>
        <taxon>Dikarya</taxon>
        <taxon>Ascomycota</taxon>
        <taxon>Pezizomycotina</taxon>
        <taxon>Eurotiomycetes</taxon>
        <taxon>Eurotiomycetidae</taxon>
        <taxon>Eurotiales</taxon>
        <taxon>Trichocomaceae</taxon>
        <taxon>Talaromyces</taxon>
        <taxon>Talaromyces sect. Talaromyces</taxon>
    </lineage>
</organism>
<dbReference type="AlphaFoldDB" id="A0A6V8H7U9"/>
<dbReference type="EMBL" id="DF933818">
    <property type="protein sequence ID" value="GAM37190.1"/>
    <property type="molecule type" value="Genomic_DNA"/>
</dbReference>
<name>A0A6V8H7U9_TALPI</name>
<dbReference type="PANTHER" id="PTHR42052">
    <property type="entry name" value="ABM DOMAIN-CONTAINING PROTEIN"/>
    <property type="match status" value="1"/>
</dbReference>
<accession>A0A6V8H7U9</accession>
<protein>
    <recommendedName>
        <fullName evidence="3">ABM domain-containing protein</fullName>
    </recommendedName>
</protein>
<dbReference type="PANTHER" id="PTHR42052:SF1">
    <property type="entry name" value="ABM DOMAIN-CONTAINING PROTEIN"/>
    <property type="match status" value="1"/>
</dbReference>
<sequence length="225" mass="25118">MAVTELALFHFKNNKGIDSPENKAIKEYIFTAIKGQASYASYPVHLLTQVEDPSYIYLLGGWDSVETHMEKWIPSEMNRDLLAGLQEDMEVVWLQHLNITPISQAPASVDHGDGGSLVPLSAPAVAISRYFINPGKKDDFQSAYSSSKHHLDAFAKPWTVASGWRLDPEMREDNSVKNEFVLFSGWNAAEDHLKFAESEGFKDFGKIKDFLEGAEIKHAVLSVTS</sequence>
<keyword evidence="2" id="KW-1185">Reference proteome</keyword>
<comment type="caution">
    <text evidence="1">The sequence shown here is derived from an EMBL/GenBank/DDBJ whole genome shotgun (WGS) entry which is preliminary data.</text>
</comment>